<dbReference type="STRING" id="460265.Mnod_1168"/>
<protein>
    <submittedName>
        <fullName evidence="1">Carboxymuconolactone decarboxylase</fullName>
    </submittedName>
</protein>
<dbReference type="PANTHER" id="PTHR34846">
    <property type="entry name" value="4-CARBOXYMUCONOLACTONE DECARBOXYLASE FAMILY PROTEIN (AFU_ORTHOLOGUE AFUA_6G11590)"/>
    <property type="match status" value="1"/>
</dbReference>
<proteinExistence type="predicted"/>
<dbReference type="SUPFAM" id="SSF69118">
    <property type="entry name" value="AhpD-like"/>
    <property type="match status" value="1"/>
</dbReference>
<dbReference type="HOGENOM" id="CLU_082760_3_0_5"/>
<dbReference type="eggNOG" id="COG2128">
    <property type="taxonomic scope" value="Bacteria"/>
</dbReference>
<accession>B8IJF9</accession>
<sequence length="236" mass="26455">MSRLAPALSRFRSLRFSGKNLRRAKDLSRRSGGTPTQACLALCLLSTVALAQDRLPTIPPDQYTPEQKKAAEEFEAARKVKVFGPFEPLMHSPEVMTLTRAMGDYLRYKPKIGTRLSELVILINARLWTQDYEWYVHAPIAAKVGIAPEVIAAIRDGRRPTGLSEDEEIVYDFTTELQQNRRVSDATFARAEQRFGKPGVVDLTAISGYYTFLAMQLNAARYGIPKDGTPLPRLPE</sequence>
<dbReference type="RefSeq" id="WP_015927872.1">
    <property type="nucleotide sequence ID" value="NC_011894.1"/>
</dbReference>
<dbReference type="EMBL" id="CP001349">
    <property type="protein sequence ID" value="ACL56174.1"/>
    <property type="molecule type" value="Genomic_DNA"/>
</dbReference>
<dbReference type="OrthoDB" id="9129225at2"/>
<dbReference type="PANTHER" id="PTHR34846:SF11">
    <property type="entry name" value="4-CARBOXYMUCONOLACTONE DECARBOXYLASE FAMILY PROTEIN (AFU_ORTHOLOGUE AFUA_6G11590)"/>
    <property type="match status" value="1"/>
</dbReference>
<dbReference type="Gene3D" id="1.20.1290.10">
    <property type="entry name" value="AhpD-like"/>
    <property type="match status" value="1"/>
</dbReference>
<gene>
    <name evidence="1" type="ordered locus">Mnod_1168</name>
</gene>
<name>B8IJF9_METNO</name>
<dbReference type="Proteomes" id="UP000008207">
    <property type="component" value="Chromosome"/>
</dbReference>
<dbReference type="AlphaFoldDB" id="B8IJF9"/>
<dbReference type="InterPro" id="IPR029032">
    <property type="entry name" value="AhpD-like"/>
</dbReference>
<dbReference type="KEGG" id="mno:Mnod_1168"/>
<keyword evidence="2" id="KW-1185">Reference proteome</keyword>
<evidence type="ECO:0000313" key="1">
    <source>
        <dbReference type="EMBL" id="ACL56174.1"/>
    </source>
</evidence>
<reference evidence="1 2" key="1">
    <citation type="submission" date="2009-01" db="EMBL/GenBank/DDBJ databases">
        <title>Complete sequence of chromosome of Methylobacterium nodulans ORS 2060.</title>
        <authorList>
            <consortium name="US DOE Joint Genome Institute"/>
            <person name="Lucas S."/>
            <person name="Copeland A."/>
            <person name="Lapidus A."/>
            <person name="Glavina del Rio T."/>
            <person name="Dalin E."/>
            <person name="Tice H."/>
            <person name="Bruce D."/>
            <person name="Goodwin L."/>
            <person name="Pitluck S."/>
            <person name="Sims D."/>
            <person name="Brettin T."/>
            <person name="Detter J.C."/>
            <person name="Han C."/>
            <person name="Larimer F."/>
            <person name="Land M."/>
            <person name="Hauser L."/>
            <person name="Kyrpides N."/>
            <person name="Ivanova N."/>
            <person name="Marx C.J."/>
            <person name="Richardson P."/>
        </authorList>
    </citation>
    <scope>NUCLEOTIDE SEQUENCE [LARGE SCALE GENOMIC DNA]</scope>
    <source>
        <strain evidence="2">LMG 21967 / CNCM I-2342 / ORS 2060</strain>
    </source>
</reference>
<organism evidence="1 2">
    <name type="scientific">Methylobacterium nodulans (strain LMG 21967 / CNCM I-2342 / ORS 2060)</name>
    <dbReference type="NCBI Taxonomy" id="460265"/>
    <lineage>
        <taxon>Bacteria</taxon>
        <taxon>Pseudomonadati</taxon>
        <taxon>Pseudomonadota</taxon>
        <taxon>Alphaproteobacteria</taxon>
        <taxon>Hyphomicrobiales</taxon>
        <taxon>Methylobacteriaceae</taxon>
        <taxon>Methylobacterium</taxon>
    </lineage>
</organism>
<evidence type="ECO:0000313" key="2">
    <source>
        <dbReference type="Proteomes" id="UP000008207"/>
    </source>
</evidence>